<dbReference type="HOGENOM" id="CLU_667274_0_0_1"/>
<accession>F4NZ34</accession>
<feature type="transmembrane region" description="Helical" evidence="1">
    <location>
        <begin position="152"/>
        <end position="175"/>
    </location>
</feature>
<evidence type="ECO:0000313" key="3">
    <source>
        <dbReference type="Proteomes" id="UP000007241"/>
    </source>
</evidence>
<dbReference type="RefSeq" id="XP_006677288.1">
    <property type="nucleotide sequence ID" value="XM_006677225.1"/>
</dbReference>
<reference evidence="2 3" key="1">
    <citation type="submission" date="2009-12" db="EMBL/GenBank/DDBJ databases">
        <title>The draft genome of Batrachochytrium dendrobatidis.</title>
        <authorList>
            <consortium name="US DOE Joint Genome Institute (JGI-PGF)"/>
            <person name="Kuo A."/>
            <person name="Salamov A."/>
            <person name="Schmutz J."/>
            <person name="Lucas S."/>
            <person name="Pitluck S."/>
            <person name="Rosenblum E."/>
            <person name="Stajich J."/>
            <person name="Eisen M."/>
            <person name="Grigoriev I.V."/>
        </authorList>
    </citation>
    <scope>NUCLEOTIDE SEQUENCE [LARGE SCALE GENOMIC DNA]</scope>
    <source>
        <strain evidence="3">JAM81 / FGSC 10211</strain>
    </source>
</reference>
<dbReference type="STRING" id="684364.F4NZ34"/>
<dbReference type="PANTHER" id="PTHR31735">
    <property type="entry name" value="VACUOLAR MEMBRANE PROTEIN YPL162C"/>
    <property type="match status" value="1"/>
</dbReference>
<dbReference type="Proteomes" id="UP000007241">
    <property type="component" value="Unassembled WGS sequence"/>
</dbReference>
<dbReference type="OrthoDB" id="431202at2759"/>
<evidence type="ECO:0008006" key="4">
    <source>
        <dbReference type="Google" id="ProtNLM"/>
    </source>
</evidence>
<dbReference type="EMBL" id="GL882881">
    <property type="protein sequence ID" value="EGF81815.1"/>
    <property type="molecule type" value="Genomic_DNA"/>
</dbReference>
<evidence type="ECO:0000256" key="1">
    <source>
        <dbReference type="SAM" id="Phobius"/>
    </source>
</evidence>
<keyword evidence="3" id="KW-1185">Reference proteome</keyword>
<dbReference type="GeneID" id="18238219"/>
<dbReference type="Pfam" id="PF12400">
    <property type="entry name" value="STIMATE"/>
    <property type="match status" value="1"/>
</dbReference>
<dbReference type="AlphaFoldDB" id="F4NZ34"/>
<proteinExistence type="predicted"/>
<feature type="transmembrane region" description="Helical" evidence="1">
    <location>
        <begin position="64"/>
        <end position="86"/>
    </location>
</feature>
<protein>
    <recommendedName>
        <fullName evidence="4">Vacuolar membrane protein</fullName>
    </recommendedName>
</protein>
<feature type="transmembrane region" description="Helical" evidence="1">
    <location>
        <begin position="98"/>
        <end position="119"/>
    </location>
</feature>
<dbReference type="PANTHER" id="PTHR31735:SF1">
    <property type="entry name" value="VACUOLAR MEMBRANE PROTEIN YPL162C"/>
    <property type="match status" value="1"/>
</dbReference>
<dbReference type="GO" id="GO:0016020">
    <property type="term" value="C:membrane"/>
    <property type="evidence" value="ECO:0000318"/>
    <property type="project" value="GO_Central"/>
</dbReference>
<dbReference type="InterPro" id="IPR022127">
    <property type="entry name" value="STIMATE/YPL162C"/>
</dbReference>
<dbReference type="InParanoid" id="F4NZ34"/>
<gene>
    <name evidence="2" type="ORF">BATDEDRAFT_23459</name>
</gene>
<keyword evidence="1" id="KW-1133">Transmembrane helix</keyword>
<keyword evidence="1" id="KW-0812">Transmembrane</keyword>
<sequence length="412" mass="46414">MHIQLNSTGDEDAEPELNCQLMDGFAVVVQVLLASIALGSLFIKRHRETPRRPLLIWAMDTSKQALAASMVHFVNVFVSSVAGIDAEGSKNGSTNPCVWYFLNLGLDTTIGVGILYIFLKAVHAIADMLQISDTTSGEYGNPPRFMPWFKQLCLFITAWFFVKLLVVISLELFPFLGIFGKWVLSPLTAIGDPRFQIVVVMLIFPLIMNIVQAWLIDMVIKGDMHKFRRIRSSMDQTEAVAASLGTTGPESQSDWIIGDSTELLQDNDVVEHEEGLNVHENVAPAQLFTRMFRHPQTSYGYRRVQGQRGWIEWISTLFGRNQRGDENRRDFRARAPLSETNLVVYDDDEDTGLHESASASSIEPQMDYLCFIGMYEKVDSCQTKQLNGRLMLINEKLQLDNILSIPALSILF</sequence>
<name>F4NZ34_BATDJ</name>
<organism evidence="2 3">
    <name type="scientific">Batrachochytrium dendrobatidis (strain JAM81 / FGSC 10211)</name>
    <name type="common">Frog chytrid fungus</name>
    <dbReference type="NCBI Taxonomy" id="684364"/>
    <lineage>
        <taxon>Eukaryota</taxon>
        <taxon>Fungi</taxon>
        <taxon>Fungi incertae sedis</taxon>
        <taxon>Chytridiomycota</taxon>
        <taxon>Chytridiomycota incertae sedis</taxon>
        <taxon>Chytridiomycetes</taxon>
        <taxon>Rhizophydiales</taxon>
        <taxon>Rhizophydiales incertae sedis</taxon>
        <taxon>Batrachochytrium</taxon>
    </lineage>
</organism>
<feature type="transmembrane region" description="Helical" evidence="1">
    <location>
        <begin position="195"/>
        <end position="220"/>
    </location>
</feature>
<feature type="transmembrane region" description="Helical" evidence="1">
    <location>
        <begin position="24"/>
        <end position="43"/>
    </location>
</feature>
<evidence type="ECO:0000313" key="2">
    <source>
        <dbReference type="EMBL" id="EGF81815.1"/>
    </source>
</evidence>
<keyword evidence="1" id="KW-0472">Membrane</keyword>